<dbReference type="Proteomes" id="UP000198931">
    <property type="component" value="Unassembled WGS sequence"/>
</dbReference>
<proteinExistence type="inferred from homology"/>
<keyword evidence="5" id="KW-1185">Reference proteome</keyword>
<evidence type="ECO:0000256" key="3">
    <source>
        <dbReference type="PIRSR" id="PIRSR607837-1"/>
    </source>
</evidence>
<dbReference type="PANTHER" id="PTHR37302:SF3">
    <property type="entry name" value="DAMAGE-INDUCIBLE PROTEIN DINB"/>
    <property type="match status" value="1"/>
</dbReference>
<name>A0A1I3CXI7_9FLAO</name>
<gene>
    <name evidence="4" type="ORF">SAMN05443292_0140</name>
</gene>
<dbReference type="Gene3D" id="1.20.120.450">
    <property type="entry name" value="dinb family like domain"/>
    <property type="match status" value="1"/>
</dbReference>
<dbReference type="STRING" id="1125876.SAMN05443292_0140"/>
<dbReference type="SUPFAM" id="SSF109854">
    <property type="entry name" value="DinB/YfiT-like putative metalloenzymes"/>
    <property type="match status" value="1"/>
</dbReference>
<comment type="similarity">
    <text evidence="1">Belongs to the DinB family.</text>
</comment>
<dbReference type="InterPro" id="IPR007837">
    <property type="entry name" value="DinB"/>
</dbReference>
<evidence type="ECO:0000313" key="5">
    <source>
        <dbReference type="Proteomes" id="UP000198931"/>
    </source>
</evidence>
<dbReference type="EMBL" id="FOQT01000001">
    <property type="protein sequence ID" value="SFH79234.1"/>
    <property type="molecule type" value="Genomic_DNA"/>
</dbReference>
<protein>
    <submittedName>
        <fullName evidence="4">Uncharacterized damage-inducible protein DinB (Forms a four-helix bundle)</fullName>
    </submittedName>
</protein>
<dbReference type="RefSeq" id="WP_090078264.1">
    <property type="nucleotide sequence ID" value="NZ_FOQT01000001.1"/>
</dbReference>
<dbReference type="PANTHER" id="PTHR37302">
    <property type="entry name" value="SLR1116 PROTEIN"/>
    <property type="match status" value="1"/>
</dbReference>
<evidence type="ECO:0000256" key="1">
    <source>
        <dbReference type="ARBA" id="ARBA00008635"/>
    </source>
</evidence>
<dbReference type="GO" id="GO:0046872">
    <property type="term" value="F:metal ion binding"/>
    <property type="evidence" value="ECO:0007669"/>
    <property type="project" value="UniProtKB-KW"/>
</dbReference>
<dbReference type="AlphaFoldDB" id="A0A1I3CXI7"/>
<feature type="binding site" evidence="3">
    <location>
        <position position="40"/>
    </location>
    <ligand>
        <name>a divalent metal cation</name>
        <dbReference type="ChEBI" id="CHEBI:60240"/>
    </ligand>
</feature>
<feature type="binding site" evidence="3">
    <location>
        <position position="118"/>
    </location>
    <ligand>
        <name>a divalent metal cation</name>
        <dbReference type="ChEBI" id="CHEBI:60240"/>
    </ligand>
</feature>
<accession>A0A1I3CXI7</accession>
<dbReference type="OrthoDB" id="9811413at2"/>
<keyword evidence="2 3" id="KW-0479">Metal-binding</keyword>
<feature type="binding site" evidence="3">
    <location>
        <position position="122"/>
    </location>
    <ligand>
        <name>a divalent metal cation</name>
        <dbReference type="ChEBI" id="CHEBI:60240"/>
    </ligand>
</feature>
<organism evidence="4 5">
    <name type="scientific">Halpernia frigidisoli</name>
    <dbReference type="NCBI Taxonomy" id="1125876"/>
    <lineage>
        <taxon>Bacteria</taxon>
        <taxon>Pseudomonadati</taxon>
        <taxon>Bacteroidota</taxon>
        <taxon>Flavobacteriia</taxon>
        <taxon>Flavobacteriales</taxon>
        <taxon>Weeksellaceae</taxon>
        <taxon>Chryseobacterium group</taxon>
        <taxon>Halpernia</taxon>
    </lineage>
</organism>
<evidence type="ECO:0000256" key="2">
    <source>
        <dbReference type="ARBA" id="ARBA00022723"/>
    </source>
</evidence>
<dbReference type="InterPro" id="IPR034660">
    <property type="entry name" value="DinB/YfiT-like"/>
</dbReference>
<reference evidence="4 5" key="1">
    <citation type="submission" date="2016-10" db="EMBL/GenBank/DDBJ databases">
        <authorList>
            <person name="de Groot N.N."/>
        </authorList>
    </citation>
    <scope>NUCLEOTIDE SEQUENCE [LARGE SCALE GENOMIC DNA]</scope>
    <source>
        <strain evidence="4 5">DSM 26000</strain>
    </source>
</reference>
<evidence type="ECO:0000313" key="4">
    <source>
        <dbReference type="EMBL" id="SFH79234.1"/>
    </source>
</evidence>
<sequence>MREFFEDLLNYNFYYNEKLIEFLDKNDNQISEKAKLLLTHLINAQNIWNHRILHSTTIFGVWETLPLEKLQETNLKNLETSNKILENEDFERLINYENSNGEKFENVLKDIMFHYLNHSTYHRAQIATEIKNSGLEPINSDFIAYKR</sequence>
<dbReference type="Pfam" id="PF05163">
    <property type="entry name" value="DinB"/>
    <property type="match status" value="1"/>
</dbReference>